<dbReference type="InterPro" id="IPR002156">
    <property type="entry name" value="RNaseH_domain"/>
</dbReference>
<dbReference type="GO" id="GO:0003676">
    <property type="term" value="F:nucleic acid binding"/>
    <property type="evidence" value="ECO:0007669"/>
    <property type="project" value="InterPro"/>
</dbReference>
<gene>
    <name evidence="2" type="ORF">L3X38_033602</name>
</gene>
<evidence type="ECO:0000259" key="1">
    <source>
        <dbReference type="Pfam" id="PF13456"/>
    </source>
</evidence>
<dbReference type="AlphaFoldDB" id="A0AAD4VHN8"/>
<evidence type="ECO:0000313" key="2">
    <source>
        <dbReference type="EMBL" id="KAI5324529.1"/>
    </source>
</evidence>
<comment type="caution">
    <text evidence="2">The sequence shown here is derived from an EMBL/GenBank/DDBJ whole genome shotgun (WGS) entry which is preliminary data.</text>
</comment>
<dbReference type="Proteomes" id="UP001054821">
    <property type="component" value="Chromosome 6"/>
</dbReference>
<organism evidence="2 3">
    <name type="scientific">Prunus dulcis</name>
    <name type="common">Almond</name>
    <name type="synonym">Amygdalus dulcis</name>
    <dbReference type="NCBI Taxonomy" id="3755"/>
    <lineage>
        <taxon>Eukaryota</taxon>
        <taxon>Viridiplantae</taxon>
        <taxon>Streptophyta</taxon>
        <taxon>Embryophyta</taxon>
        <taxon>Tracheophyta</taxon>
        <taxon>Spermatophyta</taxon>
        <taxon>Magnoliopsida</taxon>
        <taxon>eudicotyledons</taxon>
        <taxon>Gunneridae</taxon>
        <taxon>Pentapetalae</taxon>
        <taxon>rosids</taxon>
        <taxon>fabids</taxon>
        <taxon>Rosales</taxon>
        <taxon>Rosaceae</taxon>
        <taxon>Amygdaloideae</taxon>
        <taxon>Amygdaleae</taxon>
        <taxon>Prunus</taxon>
    </lineage>
</organism>
<feature type="domain" description="RNase H type-1" evidence="1">
    <location>
        <begin position="94"/>
        <end position="154"/>
    </location>
</feature>
<protein>
    <recommendedName>
        <fullName evidence="1">RNase H type-1 domain-containing protein</fullName>
    </recommendedName>
</protein>
<proteinExistence type="predicted"/>
<reference evidence="2 3" key="1">
    <citation type="journal article" date="2022" name="G3 (Bethesda)">
        <title>Whole-genome sequence and methylome profiling of the almond [Prunus dulcis (Mill.) D.A. Webb] cultivar 'Nonpareil'.</title>
        <authorList>
            <person name="D'Amico-Willman K.M."/>
            <person name="Ouma W.Z."/>
            <person name="Meulia T."/>
            <person name="Sideli G.M."/>
            <person name="Gradziel T.M."/>
            <person name="Fresnedo-Ramirez J."/>
        </authorList>
    </citation>
    <scope>NUCLEOTIDE SEQUENCE [LARGE SCALE GENOMIC DNA]</scope>
    <source>
        <strain evidence="2">Clone GOH B32 T37-40</strain>
    </source>
</reference>
<sequence>MVWGPNPSGVFTIKSAYQLPCNAQSQEFDHLSKAILICWQIWEARNNLIFHSTQPHPTRCVHAAAVVGLDYWQQNHIVKPKASSPMAIKWHAPCWDGLALALNRWWRKIIVEGDSKLIIDSVLKKVSIPWSIQQIVQDIWRMSSLGDSTRFQHVLGRQFHCRFCS</sequence>
<keyword evidence="3" id="KW-1185">Reference proteome</keyword>
<dbReference type="EMBL" id="JAJFAZ020000006">
    <property type="protein sequence ID" value="KAI5324529.1"/>
    <property type="molecule type" value="Genomic_DNA"/>
</dbReference>
<dbReference type="GO" id="GO:0004523">
    <property type="term" value="F:RNA-DNA hybrid ribonuclease activity"/>
    <property type="evidence" value="ECO:0007669"/>
    <property type="project" value="InterPro"/>
</dbReference>
<evidence type="ECO:0000313" key="3">
    <source>
        <dbReference type="Proteomes" id="UP001054821"/>
    </source>
</evidence>
<name>A0AAD4VHN8_PRUDU</name>
<dbReference type="Pfam" id="PF13456">
    <property type="entry name" value="RVT_3"/>
    <property type="match status" value="1"/>
</dbReference>
<accession>A0AAD4VHN8</accession>